<dbReference type="HOGENOM" id="CLU_048991_0_0_6"/>
<dbReference type="Pfam" id="PF13528">
    <property type="entry name" value="Glyco_trans_1_3"/>
    <property type="match status" value="1"/>
</dbReference>
<dbReference type="InterPro" id="IPR005262">
    <property type="entry name" value="MJ1255-like"/>
</dbReference>
<dbReference type="NCBIfam" id="TIGR00661">
    <property type="entry name" value="MJ1255"/>
    <property type="match status" value="1"/>
</dbReference>
<accession>Q1Z4R8</accession>
<dbReference type="Proteomes" id="UP000003789">
    <property type="component" value="Unassembled WGS sequence"/>
</dbReference>
<evidence type="ECO:0000313" key="2">
    <source>
        <dbReference type="Proteomes" id="UP000003789"/>
    </source>
</evidence>
<reference evidence="1 2" key="1">
    <citation type="submission" date="2006-03" db="EMBL/GenBank/DDBJ databases">
        <authorList>
            <person name="Bartlett D.H."/>
            <person name="Valle G."/>
            <person name="Lauro F.M."/>
            <person name="Vezzi A."/>
            <person name="Simonato F."/>
            <person name="Eloe E."/>
            <person name="Vitulo N."/>
            <person name="Stratton T.K."/>
            <person name="D'angelo M."/>
            <person name="Ferriera S."/>
            <person name="Johnson J."/>
            <person name="Kravitz S."/>
            <person name="Beeson K."/>
            <person name="Sutton G."/>
            <person name="Rogers Y."/>
            <person name="Friedman R."/>
            <person name="Frazier M."/>
            <person name="Venter J.C."/>
        </authorList>
    </citation>
    <scope>NUCLEOTIDE SEQUENCE [LARGE SCALE GENOMIC DNA]</scope>
    <source>
        <strain evidence="1 2">3TCK</strain>
    </source>
</reference>
<organism evidence="1 2">
    <name type="scientific">Photobacterium profundum 3TCK</name>
    <dbReference type="NCBI Taxonomy" id="314280"/>
    <lineage>
        <taxon>Bacteria</taxon>
        <taxon>Pseudomonadati</taxon>
        <taxon>Pseudomonadota</taxon>
        <taxon>Gammaproteobacteria</taxon>
        <taxon>Vibrionales</taxon>
        <taxon>Vibrionaceae</taxon>
        <taxon>Photobacterium</taxon>
    </lineage>
</organism>
<dbReference type="EMBL" id="AAPH01000010">
    <property type="protein sequence ID" value="EAS43553.1"/>
    <property type="molecule type" value="Genomic_DNA"/>
</dbReference>
<dbReference type="SUPFAM" id="SSF53756">
    <property type="entry name" value="UDP-Glycosyltransferase/glycogen phosphorylase"/>
    <property type="match status" value="1"/>
</dbReference>
<dbReference type="AlphaFoldDB" id="Q1Z4R8"/>
<name>Q1Z4R8_9GAMM</name>
<gene>
    <name evidence="1" type="ORF">P3TCK_01814</name>
</gene>
<proteinExistence type="predicted"/>
<dbReference type="OrthoDB" id="9793805at2"/>
<comment type="caution">
    <text evidence="1">The sequence shown here is derived from an EMBL/GenBank/DDBJ whole genome shotgun (WGS) entry which is preliminary data.</text>
</comment>
<evidence type="ECO:0008006" key="3">
    <source>
        <dbReference type="Google" id="ProtNLM"/>
    </source>
</evidence>
<protein>
    <recommendedName>
        <fullName evidence="3">Glycosyltransferase</fullName>
    </recommendedName>
</protein>
<evidence type="ECO:0000313" key="1">
    <source>
        <dbReference type="EMBL" id="EAS43553.1"/>
    </source>
</evidence>
<sequence>MKILYGVQGTGNGHISRAREMARAFKQLGAEVDFYFSGRASEHYFDMDCFGHYQSSAGLTFVSENGQVERWKTVIQSQPSQFLSDVKGCDLRHYDVVLNDFEPITAWAAKQQKVHSIGISHQCAFLHAIPKVNESWFDRGVTRYFAPTSQQLGLHWHHFGQMILPPIVPSTTQLQITNDGSVLVYLPFENVVQVQALLSRFNHVKFYCYHPCIESDFDDENICFRRLSREGFHHRLHQCAGVIANGGFELPSEAIGLGKKLLLKPLQGQYEQQSNVAMLELMGLAQSMDNLTPASLHRWLETYSVGQVIFPDVALHIARWVLEGEWYHCDELWKHLWRQVVFPDVVSENMTENYPLTWNSHCSLLITDTY</sequence>
<dbReference type="RefSeq" id="WP_006228363.1">
    <property type="nucleotide sequence ID" value="NZ_AAPH01000010.1"/>
</dbReference>